<comment type="similarity">
    <text evidence="1">Belongs to the CpsD/CapB family.</text>
</comment>
<keyword evidence="5" id="KW-0418">Kinase</keyword>
<keyword evidence="3" id="KW-0808">Transferase</keyword>
<dbReference type="InterPro" id="IPR032807">
    <property type="entry name" value="GNVR"/>
</dbReference>
<dbReference type="PANTHER" id="PTHR32309:SF13">
    <property type="entry name" value="FERRIC ENTEROBACTIN TRANSPORT PROTEIN FEPE"/>
    <property type="match status" value="1"/>
</dbReference>
<sequence length="750" mass="82683">MQPVGSNISIVQYWHMLKRRWLPASVVFVSTVAAVSVYGLRQTPIYEAEGKLRFKSRDSTSALTGLGAELGQLESLDRAENPITTEIGIMRTVPIIRKTIERLGWEEEEGDPYDPNWFLENLQIDLKRDTDILEVQYRSSDSEKARLAVDAIMAVYLEEHLLSNRAEAAAARVFIENQLPAAEQEARRTEAALRKFKEENQVISLDAEARTMVSSLDGLQNRMTDVVSELSDIQAQLNSMAERLGGISPQVSLLATAVSQSRGVQQVLESYQQVETQLATERVRFQDQHPIIVDLETQKANLEALLNERISNVVGSQTGPTNLNLQIGSVEMELISDYVRLDSRLRGLEDRAITLQGTEADYLERASDLPRLEQSQRELERQLEAAQSTYSLLLQRLQEVRVAENQNVGNVQVIQQAESLGGPVEPDQQLFVMSGIMLGGLLALALIFLLEVSDRSVRGVAEARAIFGLSILGVIPSHQKTLRFNPLRKDTETVTVPRLVFGGLETKSLFSESYYMLAANLATLGSGHMAEVIAVTSSVPLEGKSTVASNLAMALSRTGKRVLLIDANIQQPMQQSIFQPWILEPDNCPGLLNVLMGQATSEECIIEAVPNLNVFLAGTGFANYSEAILESQAMKILLERLKGDYDYVILDTPALSLSGSAAGGGALVDGMLLVVRAGLSHGQDSIYAQSLMAQSQKSEKMLGLVVNGVEISELLSWLKVKIARKQFKEKSVSPELNGNSNREVMVSRRY</sequence>
<dbReference type="Pfam" id="PF13614">
    <property type="entry name" value="AAA_31"/>
    <property type="match status" value="1"/>
</dbReference>
<feature type="coiled-coil region" evidence="9">
    <location>
        <begin position="369"/>
        <end position="396"/>
    </location>
</feature>
<dbReference type="EMBL" id="JADOES010000014">
    <property type="protein sequence ID" value="MBT9315648.1"/>
    <property type="molecule type" value="Genomic_DNA"/>
</dbReference>
<dbReference type="Proteomes" id="UP000717364">
    <property type="component" value="Unassembled WGS sequence"/>
</dbReference>
<evidence type="ECO:0000313" key="14">
    <source>
        <dbReference type="Proteomes" id="UP000717364"/>
    </source>
</evidence>
<keyword evidence="10" id="KW-0812">Transmembrane</keyword>
<evidence type="ECO:0000259" key="11">
    <source>
        <dbReference type="Pfam" id="PF13614"/>
    </source>
</evidence>
<keyword evidence="6" id="KW-0067">ATP-binding</keyword>
<dbReference type="AlphaFoldDB" id="A0A947DFK2"/>
<keyword evidence="9" id="KW-0175">Coiled coil</keyword>
<protein>
    <recommendedName>
        <fullName evidence="2">non-specific protein-tyrosine kinase</fullName>
        <ecNumber evidence="2">2.7.10.2</ecNumber>
    </recommendedName>
</protein>
<keyword evidence="10" id="KW-1133">Transmembrane helix</keyword>
<dbReference type="NCBIfam" id="TIGR01007">
    <property type="entry name" value="eps_fam"/>
    <property type="match status" value="1"/>
</dbReference>
<keyword evidence="7" id="KW-0829">Tyrosine-protein kinase</keyword>
<dbReference type="InterPro" id="IPR025669">
    <property type="entry name" value="AAA_dom"/>
</dbReference>
<feature type="transmembrane region" description="Helical" evidence="10">
    <location>
        <begin position="430"/>
        <end position="450"/>
    </location>
</feature>
<dbReference type="InterPro" id="IPR005702">
    <property type="entry name" value="Wzc-like_C"/>
</dbReference>
<comment type="catalytic activity">
    <reaction evidence="8">
        <text>L-tyrosyl-[protein] + ATP = O-phospho-L-tyrosyl-[protein] + ADP + H(+)</text>
        <dbReference type="Rhea" id="RHEA:10596"/>
        <dbReference type="Rhea" id="RHEA-COMP:10136"/>
        <dbReference type="Rhea" id="RHEA-COMP:20101"/>
        <dbReference type="ChEBI" id="CHEBI:15378"/>
        <dbReference type="ChEBI" id="CHEBI:30616"/>
        <dbReference type="ChEBI" id="CHEBI:46858"/>
        <dbReference type="ChEBI" id="CHEBI:61978"/>
        <dbReference type="ChEBI" id="CHEBI:456216"/>
        <dbReference type="EC" id="2.7.10.2"/>
    </reaction>
</comment>
<dbReference type="Gene3D" id="3.40.50.300">
    <property type="entry name" value="P-loop containing nucleotide triphosphate hydrolases"/>
    <property type="match status" value="1"/>
</dbReference>
<dbReference type="GO" id="GO:0005886">
    <property type="term" value="C:plasma membrane"/>
    <property type="evidence" value="ECO:0007669"/>
    <property type="project" value="TreeGrafter"/>
</dbReference>
<feature type="domain" description="Tyrosine-protein kinase G-rich" evidence="12">
    <location>
        <begin position="373"/>
        <end position="449"/>
    </location>
</feature>
<organism evidence="13 14">
    <name type="scientific">Leptothoe spongobia TAU-MAC 1115</name>
    <dbReference type="NCBI Taxonomy" id="1967444"/>
    <lineage>
        <taxon>Bacteria</taxon>
        <taxon>Bacillati</taxon>
        <taxon>Cyanobacteriota</taxon>
        <taxon>Cyanophyceae</taxon>
        <taxon>Nodosilineales</taxon>
        <taxon>Cymatolegaceae</taxon>
        <taxon>Leptothoe</taxon>
        <taxon>Leptothoe spongobia</taxon>
    </lineage>
</organism>
<evidence type="ECO:0000313" key="13">
    <source>
        <dbReference type="EMBL" id="MBT9315648.1"/>
    </source>
</evidence>
<dbReference type="InterPro" id="IPR050445">
    <property type="entry name" value="Bact_polysacc_biosynth/exp"/>
</dbReference>
<name>A0A947DFK2_9CYAN</name>
<dbReference type="Pfam" id="PF13807">
    <property type="entry name" value="GNVR"/>
    <property type="match status" value="1"/>
</dbReference>
<dbReference type="EC" id="2.7.10.2" evidence="2"/>
<evidence type="ECO:0000259" key="12">
    <source>
        <dbReference type="Pfam" id="PF13807"/>
    </source>
</evidence>
<dbReference type="SUPFAM" id="SSF52540">
    <property type="entry name" value="P-loop containing nucleoside triphosphate hydrolases"/>
    <property type="match status" value="1"/>
</dbReference>
<evidence type="ECO:0000256" key="4">
    <source>
        <dbReference type="ARBA" id="ARBA00022741"/>
    </source>
</evidence>
<evidence type="ECO:0000256" key="10">
    <source>
        <dbReference type="SAM" id="Phobius"/>
    </source>
</evidence>
<evidence type="ECO:0000256" key="9">
    <source>
        <dbReference type="SAM" id="Coils"/>
    </source>
</evidence>
<keyword evidence="4" id="KW-0547">Nucleotide-binding</keyword>
<keyword evidence="14" id="KW-1185">Reference proteome</keyword>
<dbReference type="PANTHER" id="PTHR32309">
    <property type="entry name" value="TYROSINE-PROTEIN KINASE"/>
    <property type="match status" value="1"/>
</dbReference>
<dbReference type="GO" id="GO:0004715">
    <property type="term" value="F:non-membrane spanning protein tyrosine kinase activity"/>
    <property type="evidence" value="ECO:0007669"/>
    <property type="project" value="UniProtKB-EC"/>
</dbReference>
<dbReference type="CDD" id="cd05387">
    <property type="entry name" value="BY-kinase"/>
    <property type="match status" value="1"/>
</dbReference>
<keyword evidence="10" id="KW-0472">Membrane</keyword>
<feature type="transmembrane region" description="Helical" evidence="10">
    <location>
        <begin position="21"/>
        <end position="40"/>
    </location>
</feature>
<comment type="caution">
    <text evidence="13">The sequence shown here is derived from an EMBL/GenBank/DDBJ whole genome shotgun (WGS) entry which is preliminary data.</text>
</comment>
<feature type="coiled-coil region" evidence="9">
    <location>
        <begin position="179"/>
        <end position="236"/>
    </location>
</feature>
<reference evidence="13" key="2">
    <citation type="journal article" date="2021" name="Mar. Drugs">
        <title>Genome Reduction and Secondary Metabolism of the Marine Sponge-Associated Cyanobacterium Leptothoe.</title>
        <authorList>
            <person name="Konstantinou D."/>
            <person name="Popin R.V."/>
            <person name="Fewer D.P."/>
            <person name="Sivonen K."/>
            <person name="Gkelis S."/>
        </authorList>
    </citation>
    <scope>NUCLEOTIDE SEQUENCE</scope>
    <source>
        <strain evidence="13">TAU-MAC 1115</strain>
    </source>
</reference>
<dbReference type="InterPro" id="IPR027417">
    <property type="entry name" value="P-loop_NTPase"/>
</dbReference>
<accession>A0A947DFK2</accession>
<evidence type="ECO:0000256" key="7">
    <source>
        <dbReference type="ARBA" id="ARBA00023137"/>
    </source>
</evidence>
<dbReference type="RefSeq" id="WP_215608714.1">
    <property type="nucleotide sequence ID" value="NZ_JADOES010000014.1"/>
</dbReference>
<evidence type="ECO:0000256" key="8">
    <source>
        <dbReference type="ARBA" id="ARBA00051245"/>
    </source>
</evidence>
<evidence type="ECO:0000256" key="2">
    <source>
        <dbReference type="ARBA" id="ARBA00011903"/>
    </source>
</evidence>
<reference evidence="13" key="1">
    <citation type="submission" date="2020-11" db="EMBL/GenBank/DDBJ databases">
        <authorList>
            <person name="Konstantinou D."/>
            <person name="Gkelis S."/>
            <person name="Popin R."/>
            <person name="Fewer D."/>
            <person name="Sivonen K."/>
        </authorList>
    </citation>
    <scope>NUCLEOTIDE SEQUENCE</scope>
    <source>
        <strain evidence="13">TAU-MAC 1115</strain>
    </source>
</reference>
<evidence type="ECO:0000256" key="1">
    <source>
        <dbReference type="ARBA" id="ARBA00007316"/>
    </source>
</evidence>
<dbReference type="GO" id="GO:0005524">
    <property type="term" value="F:ATP binding"/>
    <property type="evidence" value="ECO:0007669"/>
    <property type="project" value="UniProtKB-KW"/>
</dbReference>
<proteinExistence type="inferred from homology"/>
<evidence type="ECO:0000256" key="3">
    <source>
        <dbReference type="ARBA" id="ARBA00022679"/>
    </source>
</evidence>
<feature type="domain" description="AAA" evidence="11">
    <location>
        <begin position="533"/>
        <end position="654"/>
    </location>
</feature>
<evidence type="ECO:0000256" key="5">
    <source>
        <dbReference type="ARBA" id="ARBA00022777"/>
    </source>
</evidence>
<gene>
    <name evidence="13" type="ORF">IXB50_09440</name>
</gene>
<evidence type="ECO:0000256" key="6">
    <source>
        <dbReference type="ARBA" id="ARBA00022840"/>
    </source>
</evidence>